<dbReference type="PROSITE" id="PS51257">
    <property type="entry name" value="PROKAR_LIPOPROTEIN"/>
    <property type="match status" value="1"/>
</dbReference>
<feature type="chain" id="PRO_5022143389" description="HEAT repeat domain-containing protein" evidence="1">
    <location>
        <begin position="25"/>
        <end position="409"/>
    </location>
</feature>
<dbReference type="EMBL" id="CP036276">
    <property type="protein sequence ID" value="QDU46760.1"/>
    <property type="molecule type" value="Genomic_DNA"/>
</dbReference>
<dbReference type="Proteomes" id="UP000319383">
    <property type="component" value="Chromosome"/>
</dbReference>
<keyword evidence="3" id="KW-1185">Reference proteome</keyword>
<sequence length="409" mass="46126" precursor="true">MRIARQMVLLLALGIATFVTTAQATLLACPFCSAPSLTFSEQLATADAAVLVQWVSAKKGNAFDDDGLALEDTTKLIPDRTTYKITQVLRNTKDKTLEKGQKIELARFRSGKKGDLFLILGTQGNELEWGSPIEVTETSFNYIAQAPSPESDQQKRLAYFLKFLEFPDEMIANDAYAEFANAPYKDIAQLADQLPREKLAGWITNDDTPATRLGLYGLLLGLCGKESDAELMQNKITEETEQFRLGMDGIIGGYLLLSGEEGLKVIEQTKFVKNPDKKVPFSETYAAMQALRFVWKYADDRFEPERLRQSMRILLERPELADLVIADLARWKDWSVLEQLMALYDSEEYNVPSVKRAIVRYLLTCSKDDRQGEDIQPPPRAADAEKALAVLRQKDPRTVKEAERFFIIN</sequence>
<evidence type="ECO:0000313" key="2">
    <source>
        <dbReference type="EMBL" id="QDU46760.1"/>
    </source>
</evidence>
<dbReference type="KEGG" id="sdyn:Mal52_52820"/>
<keyword evidence="1" id="KW-0732">Signal</keyword>
<name>A0A517ZWE7_9PLAN</name>
<reference evidence="2 3" key="1">
    <citation type="submission" date="2019-02" db="EMBL/GenBank/DDBJ databases">
        <title>Deep-cultivation of Planctomycetes and their phenomic and genomic characterization uncovers novel biology.</title>
        <authorList>
            <person name="Wiegand S."/>
            <person name="Jogler M."/>
            <person name="Boedeker C."/>
            <person name="Pinto D."/>
            <person name="Vollmers J."/>
            <person name="Rivas-Marin E."/>
            <person name="Kohn T."/>
            <person name="Peeters S.H."/>
            <person name="Heuer A."/>
            <person name="Rast P."/>
            <person name="Oberbeckmann S."/>
            <person name="Bunk B."/>
            <person name="Jeske O."/>
            <person name="Meyerdierks A."/>
            <person name="Storesund J.E."/>
            <person name="Kallscheuer N."/>
            <person name="Luecker S."/>
            <person name="Lage O.M."/>
            <person name="Pohl T."/>
            <person name="Merkel B.J."/>
            <person name="Hornburger P."/>
            <person name="Mueller R.-W."/>
            <person name="Bruemmer F."/>
            <person name="Labrenz M."/>
            <person name="Spormann A.M."/>
            <person name="Op den Camp H."/>
            <person name="Overmann J."/>
            <person name="Amann R."/>
            <person name="Jetten M.S.M."/>
            <person name="Mascher T."/>
            <person name="Medema M.H."/>
            <person name="Devos D.P."/>
            <person name="Kaster A.-K."/>
            <person name="Ovreas L."/>
            <person name="Rohde M."/>
            <person name="Galperin M.Y."/>
            <person name="Jogler C."/>
        </authorList>
    </citation>
    <scope>NUCLEOTIDE SEQUENCE [LARGE SCALE GENOMIC DNA]</scope>
    <source>
        <strain evidence="2 3">Mal52</strain>
    </source>
</reference>
<organism evidence="2 3">
    <name type="scientific">Symmachiella dynata</name>
    <dbReference type="NCBI Taxonomy" id="2527995"/>
    <lineage>
        <taxon>Bacteria</taxon>
        <taxon>Pseudomonadati</taxon>
        <taxon>Planctomycetota</taxon>
        <taxon>Planctomycetia</taxon>
        <taxon>Planctomycetales</taxon>
        <taxon>Planctomycetaceae</taxon>
        <taxon>Symmachiella</taxon>
    </lineage>
</organism>
<dbReference type="RefSeq" id="WP_145379253.1">
    <property type="nucleotide sequence ID" value="NZ_CP036276.1"/>
</dbReference>
<protein>
    <recommendedName>
        <fullName evidence="4">HEAT repeat domain-containing protein</fullName>
    </recommendedName>
</protein>
<dbReference type="AlphaFoldDB" id="A0A517ZWE7"/>
<accession>A0A517ZWE7</accession>
<proteinExistence type="predicted"/>
<gene>
    <name evidence="2" type="ORF">Mal52_52820</name>
</gene>
<evidence type="ECO:0000313" key="3">
    <source>
        <dbReference type="Proteomes" id="UP000319383"/>
    </source>
</evidence>
<evidence type="ECO:0000256" key="1">
    <source>
        <dbReference type="SAM" id="SignalP"/>
    </source>
</evidence>
<evidence type="ECO:0008006" key="4">
    <source>
        <dbReference type="Google" id="ProtNLM"/>
    </source>
</evidence>
<feature type="signal peptide" evidence="1">
    <location>
        <begin position="1"/>
        <end position="24"/>
    </location>
</feature>